<name>A0A8J6T9D8_9DELT</name>
<comment type="caution">
    <text evidence="3">The sequence shown here is derived from an EMBL/GenBank/DDBJ whole genome shotgun (WGS) entry which is preliminary data.</text>
</comment>
<dbReference type="EMBL" id="JACNJD010000255">
    <property type="protein sequence ID" value="MBC8178116.1"/>
    <property type="molecule type" value="Genomic_DNA"/>
</dbReference>
<reference evidence="3 4" key="1">
    <citation type="submission" date="2020-08" db="EMBL/GenBank/DDBJ databases">
        <title>Bridging the membrane lipid divide: bacteria of the FCB group superphylum have the potential to synthesize archaeal ether lipids.</title>
        <authorList>
            <person name="Villanueva L."/>
            <person name="Von Meijenfeldt F.A.B."/>
            <person name="Westbye A.B."/>
            <person name="Yadav S."/>
            <person name="Hopmans E.C."/>
            <person name="Dutilh B.E."/>
            <person name="Sinninghe Damste J.S."/>
        </authorList>
    </citation>
    <scope>NUCLEOTIDE SEQUENCE [LARGE SCALE GENOMIC DNA]</scope>
    <source>
        <strain evidence="3">NIOZ-UU27</strain>
    </source>
</reference>
<evidence type="ECO:0000256" key="2">
    <source>
        <dbReference type="RuleBase" id="RU362080"/>
    </source>
</evidence>
<sequence length="77" mass="8726">MEINAAEFRANCFKILDQVKVTHKEVIITKRGKPVAKLVHFARQNEKDPLLGSMEGLVETIGDLTKPVIDHEAWELD</sequence>
<comment type="similarity">
    <text evidence="1 2">Belongs to the phD/YefM antitoxin family.</text>
</comment>
<dbReference type="InterPro" id="IPR036165">
    <property type="entry name" value="YefM-like_sf"/>
</dbReference>
<comment type="function">
    <text evidence="2">Antitoxin component of a type II toxin-antitoxin (TA) system.</text>
</comment>
<evidence type="ECO:0000313" key="3">
    <source>
        <dbReference type="EMBL" id="MBC8178116.1"/>
    </source>
</evidence>
<accession>A0A8J6T9D8</accession>
<evidence type="ECO:0000256" key="1">
    <source>
        <dbReference type="ARBA" id="ARBA00009981"/>
    </source>
</evidence>
<dbReference type="Gene3D" id="3.40.1620.10">
    <property type="entry name" value="YefM-like domain"/>
    <property type="match status" value="1"/>
</dbReference>
<proteinExistence type="inferred from homology"/>
<dbReference type="InterPro" id="IPR006442">
    <property type="entry name" value="Antitoxin_Phd/YefM"/>
</dbReference>
<gene>
    <name evidence="3" type="ORF">H8E19_11985</name>
</gene>
<dbReference type="NCBIfam" id="TIGR01552">
    <property type="entry name" value="phd_fam"/>
    <property type="match status" value="1"/>
</dbReference>
<dbReference type="Proteomes" id="UP000650524">
    <property type="component" value="Unassembled WGS sequence"/>
</dbReference>
<dbReference type="SUPFAM" id="SSF143120">
    <property type="entry name" value="YefM-like"/>
    <property type="match status" value="1"/>
</dbReference>
<evidence type="ECO:0000313" key="4">
    <source>
        <dbReference type="Proteomes" id="UP000650524"/>
    </source>
</evidence>
<organism evidence="3 4">
    <name type="scientific">Candidatus Desulfacyla euxinica</name>
    <dbReference type="NCBI Taxonomy" id="2841693"/>
    <lineage>
        <taxon>Bacteria</taxon>
        <taxon>Deltaproteobacteria</taxon>
        <taxon>Candidatus Desulfacyla</taxon>
    </lineage>
</organism>
<dbReference type="Pfam" id="PF02604">
    <property type="entry name" value="PhdYeFM_antitox"/>
    <property type="match status" value="1"/>
</dbReference>
<protein>
    <recommendedName>
        <fullName evidence="2">Antitoxin</fullName>
    </recommendedName>
</protein>
<dbReference type="AlphaFoldDB" id="A0A8J6T9D8"/>